<dbReference type="EMBL" id="LHZU01000085">
    <property type="protein sequence ID" value="KXV61413.1"/>
    <property type="molecule type" value="Genomic_DNA"/>
</dbReference>
<dbReference type="Gene3D" id="1.10.3290.10">
    <property type="entry name" value="Fido-like domain"/>
    <property type="match status" value="1"/>
</dbReference>
<evidence type="ECO:0000313" key="2">
    <source>
        <dbReference type="Proteomes" id="UP000075360"/>
    </source>
</evidence>
<evidence type="ECO:0000313" key="1">
    <source>
        <dbReference type="EMBL" id="KXV61413.1"/>
    </source>
</evidence>
<dbReference type="PANTHER" id="PTHR13504:SF33">
    <property type="entry name" value="FIC FAMILY PROTEIN"/>
    <property type="match status" value="1"/>
</dbReference>
<dbReference type="RefSeq" id="WP_061470428.1">
    <property type="nucleotide sequence ID" value="NZ_JAIMFP010000004.1"/>
</dbReference>
<gene>
    <name evidence="1" type="ORF">AD948_01905</name>
</gene>
<dbReference type="Pfam" id="PF13776">
    <property type="entry name" value="DUF4172"/>
    <property type="match status" value="1"/>
</dbReference>
<dbReference type="Proteomes" id="UP000075360">
    <property type="component" value="Unassembled WGS sequence"/>
</dbReference>
<protein>
    <submittedName>
        <fullName evidence="1">Cell filamentation protein Fic</fullName>
    </submittedName>
</protein>
<dbReference type="Pfam" id="PF02661">
    <property type="entry name" value="Fic"/>
    <property type="match status" value="1"/>
</dbReference>
<sequence>MARYIHQHEDWPNFRWDNDAISQELAAVRHRQGRLLGRMESLGFDFRSEAVLQTLTDDVIKSSEIEGENLDREQVRSSIARRLGMDVGALASVDRDVEGVVEMMLDATRHYAGPLTEERLFAWHAALFPTGRNGMARILVGEWRDDRTGPMQVVSGSVGREKVHYEAPIASRLPAEMQVFLDWCNRTQTLDPVLKAAIAHLWFVTIHPFEDGNGRMARAIGDLMLARSEQTEQRFYSLSAQIRQERKDYYAILEVTQKGDIDITPWLHWFLGALDRAFDRAELVLGKVIQKARFWDNLAGQSINDRQRLMLNRLLDEFEGKLTSSKWAKLAKTSPDTALRDINDLVSRDILVREAAGGRSTSYRLFFPEVWNRRSALVPS</sequence>
<dbReference type="OrthoDB" id="9813719at2"/>
<dbReference type="InterPro" id="IPR036597">
    <property type="entry name" value="Fido-like_dom_sf"/>
</dbReference>
<name>A0A149U7G9_9PROT</name>
<dbReference type="SUPFAM" id="SSF140931">
    <property type="entry name" value="Fic-like"/>
    <property type="match status" value="1"/>
</dbReference>
<dbReference type="AlphaFoldDB" id="A0A149U7G9"/>
<reference evidence="1 2" key="1">
    <citation type="submission" date="2015-06" db="EMBL/GenBank/DDBJ databases">
        <title>Improved classification and identification of acetic acid bacteria using matrix-assisted laser desorption/ionization time-of-flight mass spectrometry; Gluconobacter nephelii and Gluconobacter uchimurae are later heterotypic synonyms of Gluconobacter japonicus and Gluconobacter oxydans, respectively.</title>
        <authorList>
            <person name="Li L."/>
            <person name="Cleenwerck I."/>
            <person name="De Vuyst L."/>
            <person name="Vandamme P."/>
        </authorList>
    </citation>
    <scope>NUCLEOTIDE SEQUENCE [LARGE SCALE GENOMIC DNA]</scope>
    <source>
        <strain evidence="1 2">LMG 23690</strain>
    </source>
</reference>
<dbReference type="InterPro" id="IPR040198">
    <property type="entry name" value="Fido_containing"/>
</dbReference>
<dbReference type="PATRIC" id="fig|446692.4.peg.2096"/>
<accession>A0A149U7G9</accession>
<comment type="caution">
    <text evidence="1">The sequence shown here is derived from an EMBL/GenBank/DDBJ whole genome shotgun (WGS) entry which is preliminary data.</text>
</comment>
<dbReference type="InterPro" id="IPR036388">
    <property type="entry name" value="WH-like_DNA-bd_sf"/>
</dbReference>
<dbReference type="PROSITE" id="PS51459">
    <property type="entry name" value="FIDO"/>
    <property type="match status" value="1"/>
</dbReference>
<organism evidence="1 2">
    <name type="scientific">Acetobacter senegalensis</name>
    <dbReference type="NCBI Taxonomy" id="446692"/>
    <lineage>
        <taxon>Bacteria</taxon>
        <taxon>Pseudomonadati</taxon>
        <taxon>Pseudomonadota</taxon>
        <taxon>Alphaproteobacteria</taxon>
        <taxon>Acetobacterales</taxon>
        <taxon>Acetobacteraceae</taxon>
        <taxon>Acetobacter</taxon>
    </lineage>
</organism>
<dbReference type="PANTHER" id="PTHR13504">
    <property type="entry name" value="FIDO DOMAIN-CONTAINING PROTEIN DDB_G0283145"/>
    <property type="match status" value="1"/>
</dbReference>
<proteinExistence type="predicted"/>
<dbReference type="InterPro" id="IPR003812">
    <property type="entry name" value="Fido"/>
</dbReference>
<dbReference type="Gene3D" id="1.10.10.10">
    <property type="entry name" value="Winged helix-like DNA-binding domain superfamily/Winged helix DNA-binding domain"/>
    <property type="match status" value="1"/>
</dbReference>
<dbReference type="InterPro" id="IPR025230">
    <property type="entry name" value="DUF4172"/>
</dbReference>